<sequence>MNTDPQWYKDAIVYQLHVKAFADSNGDGIGDLRGLTDKLDYLTELGVTAVWLLPFYPSPLRDDGYDIAAYKAVNPTYGSLPDFRRFVREAHNRGLKVITELVINHTSDQHPWFQRARGAKPGSNHRNFYVWSDTDQKYQGTRIIFTDTETSNWAWDPVAQAYYWHRFFSHQPDLNFDNPNVFKEVVRVMKFWLDAGVDGLRLDAIPYLCEREGTNNENLPETHEVLRRLRAWLDENYGDRMLLGEANQWPEDVRPYFGDGDECHMAFHFPVMPRIYMAVAQEDRHPITDIMRQTPHIPETCQWAIFLRNHDELTLEMVSDRERDYLYDTYAADQRARINVGIRRRLAPLLNNDRRKIELLNSLLMSLPGTPVVYYGDEIGMGDNIFLGDRDGVRTPMQWSPDRNGGFSRADPASLFLPPIMDPVYGFEAVNVEAQTGSPHSLLNWMRRLIKTRSRHRSFGRGTLEFLYPGNRKILAYLRRFEDEAILCVANLSRASQPVELDLSMFEGRVPVELLGRSAFPPIGELPYFLTLPAHGFYWFRLTEEAEAPLWHEPHVHPLPDMMTLVVPKGWASLFAGETGRSLIDEILPSFLPNQRWFAGKEEGLQRVSVGDQVALPARAGEPSFLITLMDAGLNNGESQRYLLPLALTWETDEDPALALLPYALARARRVHRVGVLHDAMADAPFTAVVVDAMRDGIDRPTDGGGVVRFRATRRLADEPPADLATIGRLGREQSNTSMLIDERMVLKVYRRLHTGVHPELEMGLFLTEVAGYANTPPLLGWASLEDSEGAPTALAVLQGFVRNQGDGWGYTLDYLGRFLDDAELRGHVGHDDGGAENEDHALYLSLIHTMGRRVAELHKAMAIDTDDPAFRAEPVRPEDRDHWTAMVRVEADKARAALERVRDTLNEETAGLVRDLLDNWDRVHGLIDRALPDGLDLVKTRYHGDLHLGQVVVAKDDIYILDFEGEPAREVSQRRQKSLPLKDVAGMLRSFNYAAWAALFDRRAVKSDALEDLGPVIRAWETQVAATFLEGYAQAIEGCPSVPSDAEQVRALLDLFTLEKAFYEIGYETANRPTWAHIPIRGVHRLVMGERTAEVTVDGGGGA</sequence>
<comment type="similarity">
    <text evidence="2">Belongs to the glycosyl hydrolase 13 family. TreS subfamily.</text>
</comment>
<evidence type="ECO:0000256" key="2">
    <source>
        <dbReference type="ARBA" id="ARBA00005496"/>
    </source>
</evidence>
<keyword evidence="18" id="KW-1185">Reference proteome</keyword>
<evidence type="ECO:0000313" key="17">
    <source>
        <dbReference type="EMBL" id="MBB4265277.1"/>
    </source>
</evidence>
<evidence type="ECO:0000256" key="6">
    <source>
        <dbReference type="ARBA" id="ARBA00013882"/>
    </source>
</evidence>
<dbReference type="InterPro" id="IPR013780">
    <property type="entry name" value="Glyco_hydro_b"/>
</dbReference>
<protein>
    <recommendedName>
        <fullName evidence="6">Maltokinase</fullName>
        <ecNumber evidence="4">2.7.1.175</ecNumber>
        <ecNumber evidence="5">5.4.99.16</ecNumber>
    </recommendedName>
    <alternativeName>
        <fullName evidence="14">Maltose alpha-D-glucosyltransferase</fullName>
    </alternativeName>
    <alternativeName>
        <fullName evidence="13">Maltose-1-phosphate synthase</fullName>
    </alternativeName>
</protein>
<dbReference type="PANTHER" id="PTHR10357:SF219">
    <property type="entry name" value="MALTOSE ALPHA-D-GLUCOSYLTRANSFERASE"/>
    <property type="match status" value="1"/>
</dbReference>
<dbReference type="SUPFAM" id="SSF51011">
    <property type="entry name" value="Glycosyl hydrolase domain"/>
    <property type="match status" value="1"/>
</dbReference>
<keyword evidence="10" id="KW-0106">Calcium</keyword>
<dbReference type="EC" id="2.7.1.175" evidence="4"/>
<dbReference type="InterPro" id="IPR011009">
    <property type="entry name" value="Kinase-like_dom_sf"/>
</dbReference>
<keyword evidence="17" id="KW-0378">Hydrolase</keyword>
<dbReference type="GO" id="GO:0005524">
    <property type="term" value="F:ATP binding"/>
    <property type="evidence" value="ECO:0007669"/>
    <property type="project" value="UniProtKB-KW"/>
</dbReference>
<keyword evidence="8" id="KW-0479">Metal-binding</keyword>
<dbReference type="GO" id="GO:0046872">
    <property type="term" value="F:metal ion binding"/>
    <property type="evidence" value="ECO:0007669"/>
    <property type="project" value="UniProtKB-KW"/>
</dbReference>
<keyword evidence="17" id="KW-0326">Glycosidase</keyword>
<dbReference type="EMBL" id="JACIGK010000005">
    <property type="protein sequence ID" value="MBB4265277.1"/>
    <property type="molecule type" value="Genomic_DNA"/>
</dbReference>
<dbReference type="FunFam" id="3.20.20.80:FF:000055">
    <property type="entry name" value="Trehalose synthase"/>
    <property type="match status" value="1"/>
</dbReference>
<dbReference type="Pfam" id="PF16657">
    <property type="entry name" value="Malt_amylase_C"/>
    <property type="match status" value="1"/>
</dbReference>
<accession>A0A7W6W9B4</accession>
<dbReference type="Pfam" id="PF00128">
    <property type="entry name" value="Alpha-amylase"/>
    <property type="match status" value="2"/>
</dbReference>
<keyword evidence="9" id="KW-0547">Nucleotide-binding</keyword>
<dbReference type="NCBIfam" id="TIGR02457">
    <property type="entry name" value="TreS_Cterm"/>
    <property type="match status" value="1"/>
</dbReference>
<dbReference type="SMART" id="SM00642">
    <property type="entry name" value="Aamy"/>
    <property type="match status" value="1"/>
</dbReference>
<keyword evidence="11" id="KW-0067">ATP-binding</keyword>
<dbReference type="Gene3D" id="2.60.40.1180">
    <property type="entry name" value="Golgi alpha-mannosidase II"/>
    <property type="match status" value="1"/>
</dbReference>
<dbReference type="InterPro" id="IPR032091">
    <property type="entry name" value="Malt_amylase-like_C"/>
</dbReference>
<dbReference type="NCBIfam" id="TIGR02456">
    <property type="entry name" value="treS_nterm"/>
    <property type="match status" value="1"/>
</dbReference>
<evidence type="ECO:0000256" key="8">
    <source>
        <dbReference type="ARBA" id="ARBA00022723"/>
    </source>
</evidence>
<evidence type="ECO:0000256" key="12">
    <source>
        <dbReference type="ARBA" id="ARBA00023235"/>
    </source>
</evidence>
<dbReference type="Pfam" id="PF18085">
    <property type="entry name" value="Mak_N_cap"/>
    <property type="match status" value="1"/>
</dbReference>
<dbReference type="InterPro" id="IPR006047">
    <property type="entry name" value="GH13_cat_dom"/>
</dbReference>
<dbReference type="Gene3D" id="3.90.400.10">
    <property type="entry name" value="Oligo-1,6-glucosidase, Domain 2"/>
    <property type="match status" value="1"/>
</dbReference>
<dbReference type="AlphaFoldDB" id="A0A7W6W9B4"/>
<evidence type="ECO:0000313" key="18">
    <source>
        <dbReference type="Proteomes" id="UP000554286"/>
    </source>
</evidence>
<dbReference type="CDD" id="cd11334">
    <property type="entry name" value="AmyAc_TreS"/>
    <property type="match status" value="1"/>
</dbReference>
<comment type="catalytic activity">
    <reaction evidence="1">
        <text>D-maltose = alpha,alpha-trehalose</text>
        <dbReference type="Rhea" id="RHEA:15145"/>
        <dbReference type="ChEBI" id="CHEBI:16551"/>
        <dbReference type="ChEBI" id="CHEBI:17306"/>
        <dbReference type="EC" id="5.4.99.16"/>
    </reaction>
</comment>
<dbReference type="InterPro" id="IPR045857">
    <property type="entry name" value="O16G_dom_2"/>
</dbReference>
<feature type="domain" description="Glycosyl hydrolase family 13 catalytic" evidence="16">
    <location>
        <begin position="15"/>
        <end position="409"/>
    </location>
</feature>
<dbReference type="InterPro" id="IPR017853">
    <property type="entry name" value="GH"/>
</dbReference>
<organism evidence="17 18">
    <name type="scientific">Roseospira visakhapatnamensis</name>
    <dbReference type="NCBI Taxonomy" id="390880"/>
    <lineage>
        <taxon>Bacteria</taxon>
        <taxon>Pseudomonadati</taxon>
        <taxon>Pseudomonadota</taxon>
        <taxon>Alphaproteobacteria</taxon>
        <taxon>Rhodospirillales</taxon>
        <taxon>Rhodospirillaceae</taxon>
        <taxon>Roseospira</taxon>
    </lineage>
</organism>
<gene>
    <name evidence="17" type="ORF">GGD89_000895</name>
</gene>
<reference evidence="17 18" key="1">
    <citation type="submission" date="2020-08" db="EMBL/GenBank/DDBJ databases">
        <title>Genome sequencing of Purple Non-Sulfur Bacteria from various extreme environments.</title>
        <authorList>
            <person name="Mayer M."/>
        </authorList>
    </citation>
    <scope>NUCLEOTIDE SEQUENCE [LARGE SCALE GENOMIC DNA]</scope>
    <source>
        <strain evidence="17 18">JA131</strain>
    </source>
</reference>
<dbReference type="SUPFAM" id="SSF51445">
    <property type="entry name" value="(Trans)glycosidases"/>
    <property type="match status" value="1"/>
</dbReference>
<keyword evidence="7 17" id="KW-0808">Transferase</keyword>
<dbReference type="SUPFAM" id="SSF56112">
    <property type="entry name" value="Protein kinase-like (PK-like)"/>
    <property type="match status" value="1"/>
</dbReference>
<dbReference type="InterPro" id="IPR012811">
    <property type="entry name" value="TreS_maltokin_C_dom"/>
</dbReference>
<dbReference type="InterPro" id="IPR040999">
    <property type="entry name" value="Mak_N_cap"/>
</dbReference>
<dbReference type="GO" id="GO:0005975">
    <property type="term" value="P:carbohydrate metabolic process"/>
    <property type="evidence" value="ECO:0007669"/>
    <property type="project" value="InterPro"/>
</dbReference>
<evidence type="ECO:0000256" key="1">
    <source>
        <dbReference type="ARBA" id="ARBA00001595"/>
    </source>
</evidence>
<evidence type="ECO:0000256" key="3">
    <source>
        <dbReference type="ARBA" id="ARBA00006219"/>
    </source>
</evidence>
<keyword evidence="12 17" id="KW-0413">Isomerase</keyword>
<comment type="similarity">
    <text evidence="3">Belongs to the aminoglycoside phosphotransferase family.</text>
</comment>
<evidence type="ECO:0000256" key="14">
    <source>
        <dbReference type="ARBA" id="ARBA00031378"/>
    </source>
</evidence>
<evidence type="ECO:0000256" key="4">
    <source>
        <dbReference type="ARBA" id="ARBA00011962"/>
    </source>
</evidence>
<evidence type="ECO:0000256" key="10">
    <source>
        <dbReference type="ARBA" id="ARBA00022837"/>
    </source>
</evidence>
<evidence type="ECO:0000256" key="9">
    <source>
        <dbReference type="ARBA" id="ARBA00022741"/>
    </source>
</evidence>
<name>A0A7W6W9B4_9PROT</name>
<dbReference type="GO" id="GO:0016740">
    <property type="term" value="F:transferase activity"/>
    <property type="evidence" value="ECO:0007669"/>
    <property type="project" value="UniProtKB-KW"/>
</dbReference>
<dbReference type="RefSeq" id="WP_246422550.1">
    <property type="nucleotide sequence ID" value="NZ_JACIGK010000005.1"/>
</dbReference>
<dbReference type="Gene3D" id="3.90.1200.10">
    <property type="match status" value="1"/>
</dbReference>
<evidence type="ECO:0000259" key="16">
    <source>
        <dbReference type="SMART" id="SM00642"/>
    </source>
</evidence>
<dbReference type="InterPro" id="IPR012810">
    <property type="entry name" value="TreS/a-amylase_N"/>
</dbReference>
<dbReference type="Proteomes" id="UP000554286">
    <property type="component" value="Unassembled WGS sequence"/>
</dbReference>
<dbReference type="Gene3D" id="3.20.20.80">
    <property type="entry name" value="Glycosidases"/>
    <property type="match status" value="1"/>
</dbReference>
<comment type="caution">
    <text evidence="17">The sequence shown here is derived from an EMBL/GenBank/DDBJ whole genome shotgun (WGS) entry which is preliminary data.</text>
</comment>
<proteinExistence type="inferred from homology"/>
<evidence type="ECO:0000256" key="15">
    <source>
        <dbReference type="ARBA" id="ARBA00049067"/>
    </source>
</evidence>
<comment type="catalytic activity">
    <reaction evidence="15">
        <text>D-maltose + ATP = alpha-maltose 1-phosphate + ADP + H(+)</text>
        <dbReference type="Rhea" id="RHEA:31915"/>
        <dbReference type="ChEBI" id="CHEBI:15378"/>
        <dbReference type="ChEBI" id="CHEBI:17306"/>
        <dbReference type="ChEBI" id="CHEBI:30616"/>
        <dbReference type="ChEBI" id="CHEBI:63576"/>
        <dbReference type="ChEBI" id="CHEBI:456216"/>
        <dbReference type="EC" id="2.7.1.175"/>
    </reaction>
</comment>
<evidence type="ECO:0000256" key="13">
    <source>
        <dbReference type="ARBA" id="ARBA00031251"/>
    </source>
</evidence>
<evidence type="ECO:0000256" key="11">
    <source>
        <dbReference type="ARBA" id="ARBA00022840"/>
    </source>
</evidence>
<evidence type="ECO:0000256" key="5">
    <source>
        <dbReference type="ARBA" id="ARBA00012619"/>
    </source>
</evidence>
<dbReference type="GO" id="GO:0047471">
    <property type="term" value="F:maltose alpha-D-glucosyltransferase activity"/>
    <property type="evidence" value="ECO:0007669"/>
    <property type="project" value="UniProtKB-EC"/>
</dbReference>
<dbReference type="PANTHER" id="PTHR10357">
    <property type="entry name" value="ALPHA-AMYLASE FAMILY MEMBER"/>
    <property type="match status" value="1"/>
</dbReference>
<dbReference type="GO" id="GO:0016798">
    <property type="term" value="F:hydrolase activity, acting on glycosyl bonds"/>
    <property type="evidence" value="ECO:0007669"/>
    <property type="project" value="UniProtKB-KW"/>
</dbReference>
<evidence type="ECO:0000256" key="7">
    <source>
        <dbReference type="ARBA" id="ARBA00022679"/>
    </source>
</evidence>
<dbReference type="EC" id="5.4.99.16" evidence="5"/>